<reference evidence="2 3" key="1">
    <citation type="submission" date="2019-09" db="EMBL/GenBank/DDBJ databases">
        <authorList>
            <person name="Ou C."/>
        </authorList>
    </citation>
    <scope>NUCLEOTIDE SEQUENCE [LARGE SCALE GENOMIC DNA]</scope>
    <source>
        <strain evidence="2">S2</strain>
        <tissue evidence="2">Leaf</tissue>
    </source>
</reference>
<dbReference type="AlphaFoldDB" id="A0A5N5FWD9"/>
<keyword evidence="3" id="KW-1185">Reference proteome</keyword>
<reference evidence="3" key="2">
    <citation type="submission" date="2019-10" db="EMBL/GenBank/DDBJ databases">
        <title>A de novo genome assembly of a pear dwarfing rootstock.</title>
        <authorList>
            <person name="Wang F."/>
            <person name="Wang J."/>
            <person name="Li S."/>
            <person name="Zhang Y."/>
            <person name="Fang M."/>
            <person name="Ma L."/>
            <person name="Zhao Y."/>
            <person name="Jiang S."/>
        </authorList>
    </citation>
    <scope>NUCLEOTIDE SEQUENCE [LARGE SCALE GENOMIC DNA]</scope>
</reference>
<gene>
    <name evidence="2" type="ORF">D8674_007100</name>
</gene>
<accession>A0A5N5FWD9</accession>
<comment type="caution">
    <text evidence="2">The sequence shown here is derived from an EMBL/GenBank/DDBJ whole genome shotgun (WGS) entry which is preliminary data.</text>
</comment>
<protein>
    <submittedName>
        <fullName evidence="2">Uncharacterized protein</fullName>
    </submittedName>
</protein>
<sequence length="191" mass="21522">MGIITGIVPVSCCVPLIRCSPPCVVNTGENRVNKPSDQAQALPPLLPAPPAHHHPHQNSWGVELYQKVSIIRLVGMGKQQMACWWWWWCRRWCRQRSRPLQTKGSIVLLDGSGNLGNVDDERKLKELGIYREDLCRLVHSVAYRTTVPFVGSAVAHAVYQLISSQMRNNFHIKRLQPLLDSVAIGMLLRDG</sequence>
<evidence type="ECO:0000313" key="3">
    <source>
        <dbReference type="Proteomes" id="UP000327157"/>
    </source>
</evidence>
<evidence type="ECO:0000313" key="2">
    <source>
        <dbReference type="EMBL" id="KAB2607383.1"/>
    </source>
</evidence>
<feature type="region of interest" description="Disordered" evidence="1">
    <location>
        <begin position="35"/>
        <end position="54"/>
    </location>
</feature>
<reference evidence="2 3" key="3">
    <citation type="submission" date="2019-11" db="EMBL/GenBank/DDBJ databases">
        <title>A de novo genome assembly of a pear dwarfing rootstock.</title>
        <authorList>
            <person name="Wang F."/>
            <person name="Wang J."/>
            <person name="Li S."/>
            <person name="Zhang Y."/>
            <person name="Fang M."/>
            <person name="Ma L."/>
            <person name="Zhao Y."/>
            <person name="Jiang S."/>
        </authorList>
    </citation>
    <scope>NUCLEOTIDE SEQUENCE [LARGE SCALE GENOMIC DNA]</scope>
    <source>
        <strain evidence="2">S2</strain>
        <tissue evidence="2">Leaf</tissue>
    </source>
</reference>
<dbReference type="Proteomes" id="UP000327157">
    <property type="component" value="Chromosome 11"/>
</dbReference>
<organism evidence="2 3">
    <name type="scientific">Pyrus ussuriensis x Pyrus communis</name>
    <dbReference type="NCBI Taxonomy" id="2448454"/>
    <lineage>
        <taxon>Eukaryota</taxon>
        <taxon>Viridiplantae</taxon>
        <taxon>Streptophyta</taxon>
        <taxon>Embryophyta</taxon>
        <taxon>Tracheophyta</taxon>
        <taxon>Spermatophyta</taxon>
        <taxon>Magnoliopsida</taxon>
        <taxon>eudicotyledons</taxon>
        <taxon>Gunneridae</taxon>
        <taxon>Pentapetalae</taxon>
        <taxon>rosids</taxon>
        <taxon>fabids</taxon>
        <taxon>Rosales</taxon>
        <taxon>Rosaceae</taxon>
        <taxon>Amygdaloideae</taxon>
        <taxon>Maleae</taxon>
        <taxon>Pyrus</taxon>
    </lineage>
</organism>
<proteinExistence type="predicted"/>
<dbReference type="EMBL" id="SMOL01000559">
    <property type="protein sequence ID" value="KAB2607383.1"/>
    <property type="molecule type" value="Genomic_DNA"/>
</dbReference>
<name>A0A5N5FWD9_9ROSA</name>
<evidence type="ECO:0000256" key="1">
    <source>
        <dbReference type="SAM" id="MobiDB-lite"/>
    </source>
</evidence>